<comment type="caution">
    <text evidence="3">The sequence shown here is derived from an EMBL/GenBank/DDBJ whole genome shotgun (WGS) entry which is preliminary data.</text>
</comment>
<feature type="region of interest" description="Disordered" evidence="1">
    <location>
        <begin position="21"/>
        <end position="84"/>
    </location>
</feature>
<dbReference type="Proteomes" id="UP000050502">
    <property type="component" value="Unassembled WGS sequence"/>
</dbReference>
<feature type="chain" id="PRO_5010428660" evidence="2">
    <location>
        <begin position="19"/>
        <end position="260"/>
    </location>
</feature>
<reference evidence="3 5" key="1">
    <citation type="journal article" date="2015" name="Genome Announc.">
        <title>Draft Genome Sequence of a Heterotrophic Facultative Anaerobic Thermophilic Bacterium, Ardenticatena maritima Strain 110ST.</title>
        <authorList>
            <person name="Kawaichi S."/>
            <person name="Yoshida T."/>
            <person name="Sako Y."/>
            <person name="Nakamura R."/>
        </authorList>
    </citation>
    <scope>NUCLEOTIDE SEQUENCE [LARGE SCALE GENOMIC DNA]</scope>
    <source>
        <strain evidence="3 5">110S</strain>
    </source>
</reference>
<evidence type="ECO:0000256" key="1">
    <source>
        <dbReference type="SAM" id="MobiDB-lite"/>
    </source>
</evidence>
<keyword evidence="2" id="KW-0732">Signal</keyword>
<organism evidence="3 5">
    <name type="scientific">Ardenticatena maritima</name>
    <dbReference type="NCBI Taxonomy" id="872965"/>
    <lineage>
        <taxon>Bacteria</taxon>
        <taxon>Bacillati</taxon>
        <taxon>Chloroflexota</taxon>
        <taxon>Ardenticatenia</taxon>
        <taxon>Ardenticatenales</taxon>
        <taxon>Ardenticatenaceae</taxon>
        <taxon>Ardenticatena</taxon>
    </lineage>
</organism>
<reference evidence="4 6" key="2">
    <citation type="submission" date="2015-07" db="EMBL/GenBank/DDBJ databases">
        <title>Whole genome sequence of Ardenticatena maritima DSM 23922.</title>
        <authorList>
            <person name="Hemp J."/>
            <person name="Ward L.M."/>
            <person name="Pace L.A."/>
            <person name="Fischer W.W."/>
        </authorList>
    </citation>
    <scope>NUCLEOTIDE SEQUENCE [LARGE SCALE GENOMIC DNA]</scope>
    <source>
        <strain evidence="4 6">110S</strain>
    </source>
</reference>
<evidence type="ECO:0000313" key="5">
    <source>
        <dbReference type="Proteomes" id="UP000037784"/>
    </source>
</evidence>
<evidence type="ECO:0000313" key="4">
    <source>
        <dbReference type="EMBL" id="KPL87647.1"/>
    </source>
</evidence>
<reference evidence="5" key="3">
    <citation type="submission" date="2015-08" db="EMBL/GenBank/DDBJ databases">
        <title>Draft Genome Sequence of a Heterotrophic Facultative Anaerobic Bacterium Ardenticatena maritima Strain 110S.</title>
        <authorList>
            <person name="Kawaichi S."/>
            <person name="Yoshida T."/>
            <person name="Sako Y."/>
            <person name="Nakamura R."/>
        </authorList>
    </citation>
    <scope>NUCLEOTIDE SEQUENCE [LARGE SCALE GENOMIC DNA]</scope>
    <source>
        <strain evidence="5">110S</strain>
    </source>
</reference>
<dbReference type="EMBL" id="BBZA01000033">
    <property type="protein sequence ID" value="GAP62121.1"/>
    <property type="molecule type" value="Genomic_DNA"/>
</dbReference>
<feature type="signal peptide" evidence="2">
    <location>
        <begin position="1"/>
        <end position="18"/>
    </location>
</feature>
<dbReference type="EMBL" id="LGKN01000005">
    <property type="protein sequence ID" value="KPL87647.1"/>
    <property type="molecule type" value="Genomic_DNA"/>
</dbReference>
<evidence type="ECO:0000313" key="6">
    <source>
        <dbReference type="Proteomes" id="UP000050502"/>
    </source>
</evidence>
<name>A0A0M8K734_9CHLR</name>
<proteinExistence type="predicted"/>
<feature type="compositionally biased region" description="Pro residues" evidence="1">
    <location>
        <begin position="59"/>
        <end position="79"/>
    </location>
</feature>
<gene>
    <name evidence="3" type="ORF">ARMA_0544</name>
    <name evidence="4" type="ORF">SE16_08495</name>
</gene>
<protein>
    <submittedName>
        <fullName evidence="3">Uncharacterized protein</fullName>
    </submittedName>
</protein>
<dbReference type="RefSeq" id="WP_054492042.1">
    <property type="nucleotide sequence ID" value="NZ_BBZA01000033.1"/>
</dbReference>
<feature type="compositionally biased region" description="Low complexity" evidence="1">
    <location>
        <begin position="49"/>
        <end position="58"/>
    </location>
</feature>
<accession>A0A0M8K734</accession>
<dbReference type="InParanoid" id="A0A0M8K734"/>
<sequence>MRNRVFIFLSLLIMLTTACRTTETSSSRSDAPPTQTPLSQEAYPPPVLPEQQLAQAAPPTTPLPTPTIPPTETPPPMATPRPLLLDLPQTFNSATQEWLSYENRELGIRFQYPPDYPEIRIQTQKDEVLLDIFRKQQRPDGVPSEEYFVSLSLIRDKHVSQHMETPQAVFDWLQSSSFSEHVGGRMRVVKPLKFKQWDYAWYLLWEPLWFDWNQPVHTVMLVKGHLVVLVSIGDLTYGNVASDELWQQQMYFLQTVEPLQ</sequence>
<keyword evidence="5" id="KW-1185">Reference proteome</keyword>
<dbReference type="AlphaFoldDB" id="A0A0M8K734"/>
<feature type="compositionally biased region" description="Polar residues" evidence="1">
    <location>
        <begin position="21"/>
        <end position="39"/>
    </location>
</feature>
<dbReference type="PROSITE" id="PS51257">
    <property type="entry name" value="PROKAR_LIPOPROTEIN"/>
    <property type="match status" value="1"/>
</dbReference>
<dbReference type="Proteomes" id="UP000037784">
    <property type="component" value="Unassembled WGS sequence"/>
</dbReference>
<evidence type="ECO:0000256" key="2">
    <source>
        <dbReference type="SAM" id="SignalP"/>
    </source>
</evidence>
<evidence type="ECO:0000313" key="3">
    <source>
        <dbReference type="EMBL" id="GAP62121.1"/>
    </source>
</evidence>